<comment type="caution">
    <text evidence="1">The sequence shown here is derived from an EMBL/GenBank/DDBJ whole genome shotgun (WGS) entry which is preliminary data.</text>
</comment>
<protein>
    <submittedName>
        <fullName evidence="1">Uncharacterized protein</fullName>
    </submittedName>
</protein>
<dbReference type="Proteomes" id="UP001595979">
    <property type="component" value="Unassembled WGS sequence"/>
</dbReference>
<gene>
    <name evidence="1" type="ORF">ACFPQ6_17210</name>
</gene>
<dbReference type="RefSeq" id="WP_014682826.1">
    <property type="nucleotide sequence ID" value="NZ_JBHSOH010000035.1"/>
</dbReference>
<name>A0ABW1DQB9_9DEIO</name>
<proteinExistence type="predicted"/>
<accession>A0ABW1DQB9</accession>
<evidence type="ECO:0000313" key="2">
    <source>
        <dbReference type="Proteomes" id="UP001595979"/>
    </source>
</evidence>
<evidence type="ECO:0000313" key="1">
    <source>
        <dbReference type="EMBL" id="MFC5850044.1"/>
    </source>
</evidence>
<sequence>MPTWIRQPSRKIVQGRTEYDPGAIKCSCGRKVELTQNWQGTACSCGNEYGSGGELFRANWREFCLETGEITEDDLLRP</sequence>
<keyword evidence="2" id="KW-1185">Reference proteome</keyword>
<organism evidence="1 2">
    <name type="scientific">Deinococcus petrolearius</name>
    <dbReference type="NCBI Taxonomy" id="1751295"/>
    <lineage>
        <taxon>Bacteria</taxon>
        <taxon>Thermotogati</taxon>
        <taxon>Deinococcota</taxon>
        <taxon>Deinococci</taxon>
        <taxon>Deinococcales</taxon>
        <taxon>Deinococcaceae</taxon>
        <taxon>Deinococcus</taxon>
    </lineage>
</organism>
<dbReference type="EMBL" id="JBHSOH010000035">
    <property type="protein sequence ID" value="MFC5850044.1"/>
    <property type="molecule type" value="Genomic_DNA"/>
</dbReference>
<reference evidence="2" key="1">
    <citation type="journal article" date="2019" name="Int. J. Syst. Evol. Microbiol.">
        <title>The Global Catalogue of Microorganisms (GCM) 10K type strain sequencing project: providing services to taxonomists for standard genome sequencing and annotation.</title>
        <authorList>
            <consortium name="The Broad Institute Genomics Platform"/>
            <consortium name="The Broad Institute Genome Sequencing Center for Infectious Disease"/>
            <person name="Wu L."/>
            <person name="Ma J."/>
        </authorList>
    </citation>
    <scope>NUCLEOTIDE SEQUENCE [LARGE SCALE GENOMIC DNA]</scope>
    <source>
        <strain evidence="2">CGMCC 1.15053</strain>
    </source>
</reference>